<protein>
    <submittedName>
        <fullName evidence="2">CzcE family metal-binding protein</fullName>
    </submittedName>
</protein>
<dbReference type="InterPro" id="IPR038674">
    <property type="entry name" value="CzcE_sf"/>
</dbReference>
<dbReference type="Pfam" id="PF16986">
    <property type="entry name" value="CzcE"/>
    <property type="match status" value="1"/>
</dbReference>
<organism evidence="2 3">
    <name type="scientific">Noviherbaspirillum album</name>
    <dbReference type="NCBI Taxonomy" id="3080276"/>
    <lineage>
        <taxon>Bacteria</taxon>
        <taxon>Pseudomonadati</taxon>
        <taxon>Pseudomonadota</taxon>
        <taxon>Betaproteobacteria</taxon>
        <taxon>Burkholderiales</taxon>
        <taxon>Oxalobacteraceae</taxon>
        <taxon>Noviherbaspirillum</taxon>
    </lineage>
</organism>
<proteinExistence type="predicted"/>
<feature type="signal peptide" evidence="1">
    <location>
        <begin position="1"/>
        <end position="25"/>
    </location>
</feature>
<comment type="caution">
    <text evidence="2">The sequence shown here is derived from an EMBL/GenBank/DDBJ whole genome shotgun (WGS) entry which is preliminary data.</text>
</comment>
<keyword evidence="3" id="KW-1185">Reference proteome</keyword>
<accession>A0ABU6J478</accession>
<feature type="chain" id="PRO_5046472933" evidence="1">
    <location>
        <begin position="26"/>
        <end position="113"/>
    </location>
</feature>
<dbReference type="Gene3D" id="2.60.40.2280">
    <property type="entry name" value="Heavy-metal resistance protein CzcE"/>
    <property type="match status" value="1"/>
</dbReference>
<evidence type="ECO:0000313" key="2">
    <source>
        <dbReference type="EMBL" id="MEC4718441.1"/>
    </source>
</evidence>
<reference evidence="2 3" key="1">
    <citation type="submission" date="2023-10" db="EMBL/GenBank/DDBJ databases">
        <title>Noviherbaspirillum sp. CPCC 100848 genome assembly.</title>
        <authorList>
            <person name="Li X.Y."/>
            <person name="Fang X.M."/>
        </authorList>
    </citation>
    <scope>NUCLEOTIDE SEQUENCE [LARGE SCALE GENOMIC DNA]</scope>
    <source>
        <strain evidence="2 3">CPCC 100848</strain>
    </source>
</reference>
<sequence length="113" mass="11985">MAISTLISRLAFLALTASVGASAMAAPSVKDGMFGSPAPVTSAQRTIALNKNYANVAQGETVRFVTPQGESFVWNFDTWTTNTFKLSAIAPGNVNVGDVRVYVEPNPLYRGSN</sequence>
<dbReference type="Proteomes" id="UP001352263">
    <property type="component" value="Unassembled WGS sequence"/>
</dbReference>
<evidence type="ECO:0000313" key="3">
    <source>
        <dbReference type="Proteomes" id="UP001352263"/>
    </source>
</evidence>
<name>A0ABU6J478_9BURK</name>
<gene>
    <name evidence="2" type="ORF">RY831_04740</name>
</gene>
<keyword evidence="1" id="KW-0732">Signal</keyword>
<dbReference type="RefSeq" id="WP_326505163.1">
    <property type="nucleotide sequence ID" value="NZ_JAWIIV010000002.1"/>
</dbReference>
<dbReference type="InterPro" id="IPR031560">
    <property type="entry name" value="CzcE"/>
</dbReference>
<evidence type="ECO:0000256" key="1">
    <source>
        <dbReference type="SAM" id="SignalP"/>
    </source>
</evidence>
<dbReference type="EMBL" id="JAWIIV010000002">
    <property type="protein sequence ID" value="MEC4718441.1"/>
    <property type="molecule type" value="Genomic_DNA"/>
</dbReference>